<name>D8QSL5_SELML</name>
<dbReference type="AlphaFoldDB" id="D8QSL5"/>
<evidence type="ECO:0000313" key="2">
    <source>
        <dbReference type="Proteomes" id="UP000001514"/>
    </source>
</evidence>
<proteinExistence type="predicted"/>
<dbReference type="KEGG" id="smo:SELMODRAFT_403809"/>
<dbReference type="HOGENOM" id="CLU_057608_0_0_1"/>
<organism evidence="2">
    <name type="scientific">Selaginella moellendorffii</name>
    <name type="common">Spikemoss</name>
    <dbReference type="NCBI Taxonomy" id="88036"/>
    <lineage>
        <taxon>Eukaryota</taxon>
        <taxon>Viridiplantae</taxon>
        <taxon>Streptophyta</taxon>
        <taxon>Embryophyta</taxon>
        <taxon>Tracheophyta</taxon>
        <taxon>Lycopodiopsida</taxon>
        <taxon>Selaginellales</taxon>
        <taxon>Selaginellaceae</taxon>
        <taxon>Selaginella</taxon>
    </lineage>
</organism>
<keyword evidence="2" id="KW-1185">Reference proteome</keyword>
<sequence>MQKSLCGVAEQQLCSERSLTPVRLPSDFLEETIWSDFMGRACFRDAAAFVTSLAPGGRGCIRGLPGCGKTFLLATLAAFLTTQNRCKAVYLCGPFFRCMPLVVLQSNLGVAFGGEAAVVNEIMALKSRDRLVQWIKNRPEKLCFMLAIPDRTAEDKRAAMDLLKDITEGGVLGFCARAGASPDCGVANAFFDMPETFDGEELNWFARHAGKPPVDDSVRHLTGFSPLLLKFYYRPLVLTYYADGVDDALGKLEKGPASAWALEALAALSLKAVYLDSDPATAVWPVISVAMYRKAFVLQAGIMDDLNPEQMYDNKQKFLLRVKEKEPFLFKGEKPYYTYFVWIGCFGNCVSDGVVIRYDNHADVFVNYGQLNLLLSPLETKFQKPAGHTLECHYMFCSCYG</sequence>
<dbReference type="EMBL" id="GL377566">
    <property type="protein sequence ID" value="EFJ37459.1"/>
    <property type="molecule type" value="Genomic_DNA"/>
</dbReference>
<protein>
    <submittedName>
        <fullName evidence="1">Uncharacterized protein</fullName>
    </submittedName>
</protein>
<dbReference type="InParanoid" id="D8QSL5"/>
<dbReference type="Gramene" id="EFJ37459">
    <property type="protein sequence ID" value="EFJ37459"/>
    <property type="gene ID" value="SELMODRAFT_403809"/>
</dbReference>
<gene>
    <name evidence="1" type="ORF">SELMODRAFT_403809</name>
</gene>
<evidence type="ECO:0000313" key="1">
    <source>
        <dbReference type="EMBL" id="EFJ37459.1"/>
    </source>
</evidence>
<accession>D8QSL5</accession>
<reference evidence="1 2" key="1">
    <citation type="journal article" date="2011" name="Science">
        <title>The Selaginella genome identifies genetic changes associated with the evolution of vascular plants.</title>
        <authorList>
            <person name="Banks J.A."/>
            <person name="Nishiyama T."/>
            <person name="Hasebe M."/>
            <person name="Bowman J.L."/>
            <person name="Gribskov M."/>
            <person name="dePamphilis C."/>
            <person name="Albert V.A."/>
            <person name="Aono N."/>
            <person name="Aoyama T."/>
            <person name="Ambrose B.A."/>
            <person name="Ashton N.W."/>
            <person name="Axtell M.J."/>
            <person name="Barker E."/>
            <person name="Barker M.S."/>
            <person name="Bennetzen J.L."/>
            <person name="Bonawitz N.D."/>
            <person name="Chapple C."/>
            <person name="Cheng C."/>
            <person name="Correa L.G."/>
            <person name="Dacre M."/>
            <person name="DeBarry J."/>
            <person name="Dreyer I."/>
            <person name="Elias M."/>
            <person name="Engstrom E.M."/>
            <person name="Estelle M."/>
            <person name="Feng L."/>
            <person name="Finet C."/>
            <person name="Floyd S.K."/>
            <person name="Frommer W.B."/>
            <person name="Fujita T."/>
            <person name="Gramzow L."/>
            <person name="Gutensohn M."/>
            <person name="Harholt J."/>
            <person name="Hattori M."/>
            <person name="Heyl A."/>
            <person name="Hirai T."/>
            <person name="Hiwatashi Y."/>
            <person name="Ishikawa M."/>
            <person name="Iwata M."/>
            <person name="Karol K.G."/>
            <person name="Koehler B."/>
            <person name="Kolukisaoglu U."/>
            <person name="Kubo M."/>
            <person name="Kurata T."/>
            <person name="Lalonde S."/>
            <person name="Li K."/>
            <person name="Li Y."/>
            <person name="Litt A."/>
            <person name="Lyons E."/>
            <person name="Manning G."/>
            <person name="Maruyama T."/>
            <person name="Michael T.P."/>
            <person name="Mikami K."/>
            <person name="Miyazaki S."/>
            <person name="Morinaga S."/>
            <person name="Murata T."/>
            <person name="Mueller-Roeber B."/>
            <person name="Nelson D.R."/>
            <person name="Obara M."/>
            <person name="Oguri Y."/>
            <person name="Olmstead R.G."/>
            <person name="Onodera N."/>
            <person name="Petersen B.L."/>
            <person name="Pils B."/>
            <person name="Prigge M."/>
            <person name="Rensing S.A."/>
            <person name="Riano-Pachon D.M."/>
            <person name="Roberts A.W."/>
            <person name="Sato Y."/>
            <person name="Scheller H.V."/>
            <person name="Schulz B."/>
            <person name="Schulz C."/>
            <person name="Shakirov E.V."/>
            <person name="Shibagaki N."/>
            <person name="Shinohara N."/>
            <person name="Shippen D.E."/>
            <person name="Soerensen I."/>
            <person name="Sotooka R."/>
            <person name="Sugimoto N."/>
            <person name="Sugita M."/>
            <person name="Sumikawa N."/>
            <person name="Tanurdzic M."/>
            <person name="Theissen G."/>
            <person name="Ulvskov P."/>
            <person name="Wakazuki S."/>
            <person name="Weng J.K."/>
            <person name="Willats W.W."/>
            <person name="Wipf D."/>
            <person name="Wolf P.G."/>
            <person name="Yang L."/>
            <person name="Zimmer A.D."/>
            <person name="Zhu Q."/>
            <person name="Mitros T."/>
            <person name="Hellsten U."/>
            <person name="Loque D."/>
            <person name="Otillar R."/>
            <person name="Salamov A."/>
            <person name="Schmutz J."/>
            <person name="Shapiro H."/>
            <person name="Lindquist E."/>
            <person name="Lucas S."/>
            <person name="Rokhsar D."/>
            <person name="Grigoriev I.V."/>
        </authorList>
    </citation>
    <scope>NUCLEOTIDE SEQUENCE [LARGE SCALE GENOMIC DNA]</scope>
</reference>
<dbReference type="Proteomes" id="UP000001514">
    <property type="component" value="Unassembled WGS sequence"/>
</dbReference>